<dbReference type="InterPro" id="IPR020097">
    <property type="entry name" value="PsdUridine_synth_TruA_a/b_dom"/>
</dbReference>
<dbReference type="GO" id="GO:1990481">
    <property type="term" value="P:mRNA pseudouridine synthesis"/>
    <property type="evidence" value="ECO:0007669"/>
    <property type="project" value="TreeGrafter"/>
</dbReference>
<evidence type="ECO:0000256" key="3">
    <source>
        <dbReference type="ARBA" id="ARBA00004123"/>
    </source>
</evidence>
<dbReference type="Gene3D" id="3.30.70.660">
    <property type="entry name" value="Pseudouridine synthase I, catalytic domain, C-terminal subdomain"/>
    <property type="match status" value="1"/>
</dbReference>
<evidence type="ECO:0000256" key="4">
    <source>
        <dbReference type="ARBA" id="ARBA00009375"/>
    </source>
</evidence>
<dbReference type="OrthoDB" id="10256309at2759"/>
<evidence type="ECO:0000256" key="8">
    <source>
        <dbReference type="ARBA" id="ARBA00023242"/>
    </source>
</evidence>
<organism evidence="18 19">
    <name type="scientific">Allomyces macrogynus (strain ATCC 38327)</name>
    <name type="common">Allomyces javanicus var. macrogynus</name>
    <dbReference type="NCBI Taxonomy" id="578462"/>
    <lineage>
        <taxon>Eukaryota</taxon>
        <taxon>Fungi</taxon>
        <taxon>Fungi incertae sedis</taxon>
        <taxon>Blastocladiomycota</taxon>
        <taxon>Blastocladiomycetes</taxon>
        <taxon>Blastocladiales</taxon>
        <taxon>Blastocladiaceae</taxon>
        <taxon>Allomyces</taxon>
    </lineage>
</organism>
<evidence type="ECO:0000313" key="18">
    <source>
        <dbReference type="EMBL" id="KNE58023.1"/>
    </source>
</evidence>
<reference evidence="19" key="2">
    <citation type="submission" date="2009-11" db="EMBL/GenBank/DDBJ databases">
        <title>The Genome Sequence of Allomyces macrogynus strain ATCC 38327.</title>
        <authorList>
            <consortium name="The Broad Institute Genome Sequencing Platform"/>
            <person name="Russ C."/>
            <person name="Cuomo C."/>
            <person name="Shea T."/>
            <person name="Young S.K."/>
            <person name="Zeng Q."/>
            <person name="Koehrsen M."/>
            <person name="Haas B."/>
            <person name="Borodovsky M."/>
            <person name="Guigo R."/>
            <person name="Alvarado L."/>
            <person name="Berlin A."/>
            <person name="Borenstein D."/>
            <person name="Chen Z."/>
            <person name="Engels R."/>
            <person name="Freedman E."/>
            <person name="Gellesch M."/>
            <person name="Goldberg J."/>
            <person name="Griggs A."/>
            <person name="Gujja S."/>
            <person name="Heiman D."/>
            <person name="Hepburn T."/>
            <person name="Howarth C."/>
            <person name="Jen D."/>
            <person name="Larson L."/>
            <person name="Lewis B."/>
            <person name="Mehta T."/>
            <person name="Park D."/>
            <person name="Pearson M."/>
            <person name="Roberts A."/>
            <person name="Saif S."/>
            <person name="Shenoy N."/>
            <person name="Sisk P."/>
            <person name="Stolte C."/>
            <person name="Sykes S."/>
            <person name="Walk T."/>
            <person name="White J."/>
            <person name="Yandava C."/>
            <person name="Burger G."/>
            <person name="Gray M.W."/>
            <person name="Holland P.W.H."/>
            <person name="King N."/>
            <person name="Lang F.B.F."/>
            <person name="Roger A.J."/>
            <person name="Ruiz-Trillo I."/>
            <person name="Lander E."/>
            <person name="Nusbaum C."/>
        </authorList>
    </citation>
    <scope>NUCLEOTIDE SEQUENCE [LARGE SCALE GENOMIC DNA]</scope>
    <source>
        <strain evidence="19">ATCC 38327</strain>
    </source>
</reference>
<dbReference type="eggNOG" id="KOG2553">
    <property type="taxonomic scope" value="Eukaryota"/>
</dbReference>
<evidence type="ECO:0000256" key="12">
    <source>
        <dbReference type="ARBA" id="ARBA00079072"/>
    </source>
</evidence>
<accession>A0A0L0S639</accession>
<dbReference type="Proteomes" id="UP000054350">
    <property type="component" value="Unassembled WGS sequence"/>
</dbReference>
<dbReference type="FunFam" id="3.30.70.580:FF:000002">
    <property type="entry name" value="tRNA pseudouridine synthase"/>
    <property type="match status" value="1"/>
</dbReference>
<feature type="active site" description="Nucleophile" evidence="14">
    <location>
        <position position="225"/>
    </location>
</feature>
<dbReference type="Gene3D" id="3.30.70.580">
    <property type="entry name" value="Pseudouridine synthase I, catalytic domain, N-terminal subdomain"/>
    <property type="match status" value="1"/>
</dbReference>
<comment type="similarity">
    <text evidence="4">Belongs to the tRNA pseudouridine synthase TruA family.</text>
</comment>
<name>A0A0L0S639_ALLM3</name>
<evidence type="ECO:0000256" key="11">
    <source>
        <dbReference type="ARBA" id="ARBA00073968"/>
    </source>
</evidence>
<dbReference type="SUPFAM" id="SSF55120">
    <property type="entry name" value="Pseudouridine synthase"/>
    <property type="match status" value="1"/>
</dbReference>
<evidence type="ECO:0000256" key="5">
    <source>
        <dbReference type="ARBA" id="ARBA00022664"/>
    </source>
</evidence>
<keyword evidence="19" id="KW-1185">Reference proteome</keyword>
<reference evidence="18 19" key="1">
    <citation type="submission" date="2009-11" db="EMBL/GenBank/DDBJ databases">
        <title>Annotation of Allomyces macrogynus ATCC 38327.</title>
        <authorList>
            <consortium name="The Broad Institute Genome Sequencing Platform"/>
            <person name="Russ C."/>
            <person name="Cuomo C."/>
            <person name="Burger G."/>
            <person name="Gray M.W."/>
            <person name="Holland P.W.H."/>
            <person name="King N."/>
            <person name="Lang F.B.F."/>
            <person name="Roger A.J."/>
            <person name="Ruiz-Trillo I."/>
            <person name="Young S.K."/>
            <person name="Zeng Q."/>
            <person name="Gargeya S."/>
            <person name="Fitzgerald M."/>
            <person name="Haas B."/>
            <person name="Abouelleil A."/>
            <person name="Alvarado L."/>
            <person name="Arachchi H.M."/>
            <person name="Berlin A."/>
            <person name="Chapman S.B."/>
            <person name="Gearin G."/>
            <person name="Goldberg J."/>
            <person name="Griggs A."/>
            <person name="Gujja S."/>
            <person name="Hansen M."/>
            <person name="Heiman D."/>
            <person name="Howarth C."/>
            <person name="Larimer J."/>
            <person name="Lui A."/>
            <person name="MacDonald P.J.P."/>
            <person name="McCowen C."/>
            <person name="Montmayeur A."/>
            <person name="Murphy C."/>
            <person name="Neiman D."/>
            <person name="Pearson M."/>
            <person name="Priest M."/>
            <person name="Roberts A."/>
            <person name="Saif S."/>
            <person name="Shea T."/>
            <person name="Sisk P."/>
            <person name="Stolte C."/>
            <person name="Sykes S."/>
            <person name="Wortman J."/>
            <person name="Nusbaum C."/>
            <person name="Birren B."/>
        </authorList>
    </citation>
    <scope>NUCLEOTIDE SEQUENCE [LARGE SCALE GENOMIC DNA]</scope>
    <source>
        <strain evidence="18 19">ATCC 38327</strain>
    </source>
</reference>
<feature type="binding site" evidence="15">
    <location>
        <position position="282"/>
    </location>
    <ligand>
        <name>substrate</name>
    </ligand>
</feature>
<evidence type="ECO:0000256" key="9">
    <source>
        <dbReference type="ARBA" id="ARBA00036943"/>
    </source>
</evidence>
<dbReference type="AlphaFoldDB" id="A0A0L0S639"/>
<feature type="compositionally biased region" description="Pro residues" evidence="16">
    <location>
        <begin position="43"/>
        <end position="55"/>
    </location>
</feature>
<evidence type="ECO:0000313" key="19">
    <source>
        <dbReference type="Proteomes" id="UP000054350"/>
    </source>
</evidence>
<gene>
    <name evidence="18" type="ORF">AMAG_04849</name>
</gene>
<evidence type="ECO:0000256" key="2">
    <source>
        <dbReference type="ARBA" id="ARBA00001832"/>
    </source>
</evidence>
<dbReference type="EMBL" id="GG745332">
    <property type="protein sequence ID" value="KNE58023.1"/>
    <property type="molecule type" value="Genomic_DNA"/>
</dbReference>
<dbReference type="InterPro" id="IPR001406">
    <property type="entry name" value="PsdUridine_synth_TruA"/>
</dbReference>
<dbReference type="InterPro" id="IPR020103">
    <property type="entry name" value="PsdUridine_synth_cat_dom_sf"/>
</dbReference>
<dbReference type="GO" id="GO:0031119">
    <property type="term" value="P:tRNA pseudouridine synthesis"/>
    <property type="evidence" value="ECO:0007669"/>
    <property type="project" value="InterPro"/>
</dbReference>
<dbReference type="PANTHER" id="PTHR11142:SF4">
    <property type="entry name" value="PSEUDOURIDYLATE SYNTHASE 1 HOMOLOG"/>
    <property type="match status" value="1"/>
</dbReference>
<dbReference type="InterPro" id="IPR020094">
    <property type="entry name" value="TruA/RsuA/RluB/E/F_N"/>
</dbReference>
<dbReference type="Pfam" id="PF01416">
    <property type="entry name" value="PseudoU_synth_1"/>
    <property type="match status" value="1"/>
</dbReference>
<dbReference type="GO" id="GO:0009982">
    <property type="term" value="F:pseudouridine synthase activity"/>
    <property type="evidence" value="ECO:0007669"/>
    <property type="project" value="InterPro"/>
</dbReference>
<evidence type="ECO:0000259" key="17">
    <source>
        <dbReference type="Pfam" id="PF01416"/>
    </source>
</evidence>
<comment type="catalytic activity">
    <reaction evidence="2">
        <text>uridine in snRNA = pseudouridine in snRNA</text>
        <dbReference type="Rhea" id="RHEA:51124"/>
        <dbReference type="Rhea" id="RHEA-COMP:12891"/>
        <dbReference type="Rhea" id="RHEA-COMP:12892"/>
        <dbReference type="ChEBI" id="CHEBI:65314"/>
        <dbReference type="ChEBI" id="CHEBI:65315"/>
    </reaction>
</comment>
<comment type="catalytic activity">
    <reaction evidence="9">
        <text>a uridine in tRNA = a pseudouridine in tRNA</text>
        <dbReference type="Rhea" id="RHEA:54572"/>
        <dbReference type="Rhea" id="RHEA-COMP:13339"/>
        <dbReference type="Rhea" id="RHEA-COMP:13934"/>
        <dbReference type="ChEBI" id="CHEBI:65314"/>
        <dbReference type="ChEBI" id="CHEBI:65315"/>
    </reaction>
</comment>
<evidence type="ECO:0000256" key="6">
    <source>
        <dbReference type="ARBA" id="ARBA00022694"/>
    </source>
</evidence>
<evidence type="ECO:0000256" key="7">
    <source>
        <dbReference type="ARBA" id="ARBA00023235"/>
    </source>
</evidence>
<dbReference type="VEuPathDB" id="FungiDB:AMAG_04849"/>
<feature type="region of interest" description="Disordered" evidence="16">
    <location>
        <begin position="532"/>
        <end position="551"/>
    </location>
</feature>
<dbReference type="GO" id="GO:0031120">
    <property type="term" value="P:snRNA pseudouridine synthesis"/>
    <property type="evidence" value="ECO:0007669"/>
    <property type="project" value="UniProtKB-ARBA"/>
</dbReference>
<dbReference type="GO" id="GO:0005634">
    <property type="term" value="C:nucleus"/>
    <property type="evidence" value="ECO:0007669"/>
    <property type="project" value="UniProtKB-SubCell"/>
</dbReference>
<feature type="domain" description="Pseudouridine synthase I TruA alpha/beta" evidence="17">
    <location>
        <begin position="345"/>
        <end position="460"/>
    </location>
</feature>
<evidence type="ECO:0000256" key="13">
    <source>
        <dbReference type="ARBA" id="ARBA00080858"/>
    </source>
</evidence>
<feature type="compositionally biased region" description="Low complexity" evidence="16">
    <location>
        <begin position="56"/>
        <end position="78"/>
    </location>
</feature>
<evidence type="ECO:0000256" key="10">
    <source>
        <dbReference type="ARBA" id="ARBA00053072"/>
    </source>
</evidence>
<dbReference type="FunFam" id="3.30.70.660:FF:000002">
    <property type="entry name" value="tRNA pseudouridine synthase"/>
    <property type="match status" value="1"/>
</dbReference>
<dbReference type="OMA" id="EMNNGEG"/>
<dbReference type="InterPro" id="IPR020095">
    <property type="entry name" value="PsdUridine_synth_TruA_C"/>
</dbReference>
<dbReference type="STRING" id="578462.A0A0L0S639"/>
<evidence type="ECO:0000256" key="16">
    <source>
        <dbReference type="SAM" id="MobiDB-lite"/>
    </source>
</evidence>
<keyword evidence="7" id="KW-0413">Isomerase</keyword>
<evidence type="ECO:0000256" key="1">
    <source>
        <dbReference type="ARBA" id="ARBA00001166"/>
    </source>
</evidence>
<dbReference type="GO" id="GO:0006397">
    <property type="term" value="P:mRNA processing"/>
    <property type="evidence" value="ECO:0007669"/>
    <property type="project" value="UniProtKB-KW"/>
</dbReference>
<comment type="catalytic activity">
    <reaction evidence="1">
        <text>a uridine in mRNA = a pseudouridine in mRNA</text>
        <dbReference type="Rhea" id="RHEA:56644"/>
        <dbReference type="Rhea" id="RHEA-COMP:14658"/>
        <dbReference type="Rhea" id="RHEA-COMP:14659"/>
        <dbReference type="ChEBI" id="CHEBI:65314"/>
        <dbReference type="ChEBI" id="CHEBI:65315"/>
    </reaction>
</comment>
<feature type="compositionally biased region" description="Low complexity" evidence="16">
    <location>
        <begin position="124"/>
        <end position="149"/>
    </location>
</feature>
<dbReference type="GO" id="GO:0003723">
    <property type="term" value="F:RNA binding"/>
    <property type="evidence" value="ECO:0007669"/>
    <property type="project" value="InterPro"/>
</dbReference>
<keyword evidence="8" id="KW-0539">Nucleus</keyword>
<dbReference type="CDD" id="cd02568">
    <property type="entry name" value="PseudoU_synth_PUS1_PUS2"/>
    <property type="match status" value="1"/>
</dbReference>
<evidence type="ECO:0000256" key="14">
    <source>
        <dbReference type="PIRSR" id="PIRSR641708-1"/>
    </source>
</evidence>
<dbReference type="NCBIfam" id="TIGR00071">
    <property type="entry name" value="hisT_truA"/>
    <property type="match status" value="1"/>
</dbReference>
<sequence>MRFILAVTHALVQPRVSTALFPRLGTARHITRTWTSMTNPLEAPAPTPASAPAPAPAAAADSTPAAPAASNEASASADRPARGGRGGARGGRGRGAKRKQDWKNDPKNAKRVRTDGDRTREVADATATAASSSDATPAEGDAAAATTDATEGDATDKSGKRLGPKRKVAVLMGFCGTGYQGMQVNPGAKTIEGDLFSGLIAAQCVSQDNAKDLKKIGFQRAARTDKGVHAAGQLVSCKLVVDHLEDPVAAINAQLPAQIRVWDIVRVMGSFNSKNHCDGRIYEYILPTYVFEPLPEWHANLPSLATPPTELLEPNAYVLDPATLAVNRDYRITPAQLEQVRAVLQGFVGTHNHHNFTIGKPAKDPSCKRYITSFTCSEPETYYYTDADGVKQPCGEWLSLKVRGQSFMLHQIRKMVGLAILLVKTGTPLTLQQTLLSAETKVNVPKAPGLGLLLEQTLFDVYNKRAKDQDRDTIDFDAHKDEILAFKKQFIYNNIVREEHDGKWFAAWLALLLKYPYQYRYLTPDGTVPEDYSITAGHIPEPKEEEGEDDQ</sequence>
<protein>
    <recommendedName>
        <fullName evidence="11">tRNA pseudouridine synthase 1</fullName>
    </recommendedName>
    <alternativeName>
        <fullName evidence="12">tRNA pseudouridylate synthase 1</fullName>
    </alternativeName>
    <alternativeName>
        <fullName evidence="13">tRNA-uridine isomerase 1</fullName>
    </alternativeName>
</protein>
<proteinExistence type="inferred from homology"/>
<keyword evidence="6" id="KW-0819">tRNA processing</keyword>
<dbReference type="PANTHER" id="PTHR11142">
    <property type="entry name" value="PSEUDOURIDYLATE SYNTHASE"/>
    <property type="match status" value="1"/>
</dbReference>
<feature type="compositionally biased region" description="Basic and acidic residues" evidence="16">
    <location>
        <begin position="98"/>
        <end position="123"/>
    </location>
</feature>
<evidence type="ECO:0000256" key="15">
    <source>
        <dbReference type="PIRSR" id="PIRSR641708-2"/>
    </source>
</evidence>
<comment type="function">
    <text evidence="10">Formation of pseudouridine at positions 27 and 28 in the anticodon stem and loop of transfer RNAs; at positions 34 and 36 of intron-containing precursor tRNA(Ile) and at position 35 in the intron-containing tRNA(Tyr). Catalyzes pseudouridylation at position 44 in U2 snRNA. Also catalyzes pseudouridylation of mRNAs.</text>
</comment>
<dbReference type="InterPro" id="IPR041708">
    <property type="entry name" value="PUS1/PUS2-like"/>
</dbReference>
<comment type="subcellular location">
    <subcellularLocation>
        <location evidence="3">Nucleus</location>
    </subcellularLocation>
</comment>
<keyword evidence="5" id="KW-0507">mRNA processing</keyword>
<feature type="region of interest" description="Disordered" evidence="16">
    <location>
        <begin position="38"/>
        <end position="161"/>
    </location>
</feature>